<evidence type="ECO:0000259" key="11">
    <source>
        <dbReference type="Pfam" id="PF02880"/>
    </source>
</evidence>
<keyword evidence="5 7" id="KW-0460">Magnesium</keyword>
<evidence type="ECO:0000256" key="1">
    <source>
        <dbReference type="ARBA" id="ARBA00001946"/>
    </source>
</evidence>
<evidence type="ECO:0000256" key="4">
    <source>
        <dbReference type="ARBA" id="ARBA00022723"/>
    </source>
</evidence>
<comment type="cofactor">
    <cofactor evidence="1">
        <name>Mg(2+)</name>
        <dbReference type="ChEBI" id="CHEBI:18420"/>
    </cofactor>
</comment>
<dbReference type="NCBIfam" id="TIGR01132">
    <property type="entry name" value="pgm"/>
    <property type="match status" value="1"/>
</dbReference>
<evidence type="ECO:0000259" key="10">
    <source>
        <dbReference type="Pfam" id="PF02879"/>
    </source>
</evidence>
<evidence type="ECO:0000256" key="6">
    <source>
        <dbReference type="ARBA" id="ARBA00023235"/>
    </source>
</evidence>
<dbReference type="InterPro" id="IPR005843">
    <property type="entry name" value="A-D-PHexomutase_C"/>
</dbReference>
<dbReference type="EMBL" id="LRIE01000084">
    <property type="protein sequence ID" value="KZM33773.1"/>
    <property type="molecule type" value="Genomic_DNA"/>
</dbReference>
<dbReference type="GO" id="GO:0008973">
    <property type="term" value="F:phosphopentomutase activity"/>
    <property type="evidence" value="ECO:0007669"/>
    <property type="project" value="TreeGrafter"/>
</dbReference>
<feature type="domain" description="Alpha-D-phosphohexomutase alpha/beta/alpha" evidence="10">
    <location>
        <begin position="217"/>
        <end position="328"/>
    </location>
</feature>
<dbReference type="InterPro" id="IPR036900">
    <property type="entry name" value="A-D-PHexomutase_C_sf"/>
</dbReference>
<keyword evidence="4 7" id="KW-0479">Metal-binding</keyword>
<evidence type="ECO:0000256" key="2">
    <source>
        <dbReference type="ARBA" id="ARBA00010231"/>
    </source>
</evidence>
<dbReference type="PATRIC" id="fig|43678.3.peg.3777"/>
<dbReference type="Gene3D" id="3.30.310.50">
    <property type="entry name" value="Alpha-D-phosphohexomutase, C-terminal domain"/>
    <property type="match status" value="1"/>
</dbReference>
<name>A0A163Q406_9CELL</name>
<organism evidence="12 13">
    <name type="scientific">Oerskovia enterophila</name>
    <dbReference type="NCBI Taxonomy" id="43678"/>
    <lineage>
        <taxon>Bacteria</taxon>
        <taxon>Bacillati</taxon>
        <taxon>Actinomycetota</taxon>
        <taxon>Actinomycetes</taxon>
        <taxon>Micrococcales</taxon>
        <taxon>Cellulomonadaceae</taxon>
        <taxon>Oerskovia</taxon>
    </lineage>
</organism>
<dbReference type="AlphaFoldDB" id="A0A163Q406"/>
<dbReference type="GO" id="GO:0005975">
    <property type="term" value="P:carbohydrate metabolic process"/>
    <property type="evidence" value="ECO:0007669"/>
    <property type="project" value="InterPro"/>
</dbReference>
<comment type="caution">
    <text evidence="12">The sequence shown here is derived from an EMBL/GenBank/DDBJ whole genome shotgun (WGS) entry which is preliminary data.</text>
</comment>
<dbReference type="PANTHER" id="PTHR45745:SF1">
    <property type="entry name" value="PHOSPHOGLUCOMUTASE 2B-RELATED"/>
    <property type="match status" value="1"/>
</dbReference>
<dbReference type="InterPro" id="IPR005846">
    <property type="entry name" value="A-D-PHexomutase_a/b/a-III"/>
</dbReference>
<sequence length="560" mass="59232">MDPRAGTLAQPQDLIDVDAVVGAYYDLSPDVDDPAQKVVFGTSGHRGSSLDHAFNEAHIIAITAAIVEYRRAQGTDGPLFIGRDTHALSLPAWQTAIEVLTAAGVQTYIDARDSYTPTPAVSQSILLHNGAATEAGVRTTGPELADGIVVTPSHNPPRDGGFKYNPPHGGPADSEATGWIADRANEILRSGVGHVERVPLERALTAETTHRHDFLTAYVDDLASVLDLEAIRGAGVAIGADPLGGASVEYWGEIGERYGLDLTVVNPQVDPRWAFMTLDWDGKIRMDCSSPYAMASLVQKMTDPDATSTFDIATGNDADSDRHGIVTPDAGLMNPNHYLAVAIDYLYGGARPGWRPDAAIGKTLVSSSLIDRVGAGIGRRVEEVPVGFKWFVPGLLDGSVGFGGEESAGASFLRTNGGVWTTDKDGLLLALLASEILATTGKTPSQHHARLVEQYGESWYARVDAPASLEEKSALARLSPDQVTSTTLAGEEITAKLTTAPGNGAAIGGLKVTTENAWFAARPSGTENVYKIYAESFVSAEHLTHVQDEAKQVVSDALGG</sequence>
<evidence type="ECO:0000256" key="7">
    <source>
        <dbReference type="RuleBase" id="RU004326"/>
    </source>
</evidence>
<accession>A0A163Q406</accession>
<dbReference type="InterPro" id="IPR016055">
    <property type="entry name" value="A-D-PHexomutase_a/b/a-I/II/III"/>
</dbReference>
<dbReference type="InterPro" id="IPR005852">
    <property type="entry name" value="PGM_a-D-Glc-sp"/>
</dbReference>
<dbReference type="InterPro" id="IPR005844">
    <property type="entry name" value="A-D-PHexomutase_a/b/a-I"/>
</dbReference>
<dbReference type="Proteomes" id="UP000076447">
    <property type="component" value="Unassembled WGS sequence"/>
</dbReference>
<feature type="domain" description="Alpha-D-phosphohexomutase alpha/beta/alpha" evidence="11">
    <location>
        <begin position="334"/>
        <end position="455"/>
    </location>
</feature>
<gene>
    <name evidence="12" type="primary">pgm_2</name>
    <name evidence="12" type="ORF">OJAG_36120</name>
</gene>
<dbReference type="Pfam" id="PF02879">
    <property type="entry name" value="PGM_PMM_II"/>
    <property type="match status" value="1"/>
</dbReference>
<feature type="domain" description="Alpha-D-phosphohexomutase C-terminal" evidence="8">
    <location>
        <begin position="505"/>
        <end position="550"/>
    </location>
</feature>
<reference evidence="12 13" key="1">
    <citation type="submission" date="2016-01" db="EMBL/GenBank/DDBJ databases">
        <title>Genome sequence of Oerskovia enterophila VJag, an agar and cellulose degrading bacterium.</title>
        <authorList>
            <person name="Poehlein A."/>
            <person name="Jag V."/>
            <person name="Bengelsdorf F."/>
            <person name="Duerre P."/>
            <person name="Daniel R."/>
        </authorList>
    </citation>
    <scope>NUCLEOTIDE SEQUENCE [LARGE SCALE GENOMIC DNA]</scope>
    <source>
        <strain evidence="12 13">VJag</strain>
    </source>
</reference>
<dbReference type="EC" id="5.4.2.2" evidence="12"/>
<dbReference type="STRING" id="43678.OJAG_36120"/>
<evidence type="ECO:0000259" key="8">
    <source>
        <dbReference type="Pfam" id="PF00408"/>
    </source>
</evidence>
<dbReference type="RefSeq" id="WP_068710035.1">
    <property type="nucleotide sequence ID" value="NZ_LRIE01000084.1"/>
</dbReference>
<comment type="similarity">
    <text evidence="2 7">Belongs to the phosphohexose mutase family.</text>
</comment>
<dbReference type="Pfam" id="PF00408">
    <property type="entry name" value="PGM_PMM_IV"/>
    <property type="match status" value="1"/>
</dbReference>
<dbReference type="CDD" id="cd05801">
    <property type="entry name" value="PGM_like3"/>
    <property type="match status" value="1"/>
</dbReference>
<dbReference type="PANTHER" id="PTHR45745">
    <property type="entry name" value="PHOSPHOMANNOMUTASE 45A"/>
    <property type="match status" value="1"/>
</dbReference>
<evidence type="ECO:0000259" key="9">
    <source>
        <dbReference type="Pfam" id="PF02878"/>
    </source>
</evidence>
<dbReference type="OrthoDB" id="9806956at2"/>
<evidence type="ECO:0000256" key="3">
    <source>
        <dbReference type="ARBA" id="ARBA00022553"/>
    </source>
</evidence>
<evidence type="ECO:0000313" key="12">
    <source>
        <dbReference type="EMBL" id="KZM33773.1"/>
    </source>
</evidence>
<feature type="domain" description="Alpha-D-phosphohexomutase alpha/beta/alpha" evidence="9">
    <location>
        <begin position="38"/>
        <end position="187"/>
    </location>
</feature>
<dbReference type="InterPro" id="IPR016066">
    <property type="entry name" value="A-D-PHexomutase_CS"/>
</dbReference>
<evidence type="ECO:0000313" key="13">
    <source>
        <dbReference type="Proteomes" id="UP000076447"/>
    </source>
</evidence>
<dbReference type="InterPro" id="IPR005845">
    <property type="entry name" value="A-D-PHexomutase_a/b/a-II"/>
</dbReference>
<dbReference type="GO" id="GO:0000287">
    <property type="term" value="F:magnesium ion binding"/>
    <property type="evidence" value="ECO:0007669"/>
    <property type="project" value="InterPro"/>
</dbReference>
<evidence type="ECO:0000256" key="5">
    <source>
        <dbReference type="ARBA" id="ARBA00022842"/>
    </source>
</evidence>
<keyword evidence="3" id="KW-0597">Phosphoprotein</keyword>
<dbReference type="Pfam" id="PF02880">
    <property type="entry name" value="PGM_PMM_III"/>
    <property type="match status" value="1"/>
</dbReference>
<dbReference type="SUPFAM" id="SSF53738">
    <property type="entry name" value="Phosphoglucomutase, first 3 domains"/>
    <property type="match status" value="3"/>
</dbReference>
<dbReference type="GO" id="GO:0004614">
    <property type="term" value="F:phosphoglucomutase activity"/>
    <property type="evidence" value="ECO:0007669"/>
    <property type="project" value="UniProtKB-EC"/>
</dbReference>
<protein>
    <submittedName>
        <fullName evidence="12">Phosphoglucomutase</fullName>
        <ecNumber evidence="12">5.4.2.2</ecNumber>
    </submittedName>
</protein>
<dbReference type="Gene3D" id="3.40.120.10">
    <property type="entry name" value="Alpha-D-Glucose-1,6-Bisphosphate, subunit A, domain 3"/>
    <property type="match status" value="3"/>
</dbReference>
<dbReference type="Pfam" id="PF02878">
    <property type="entry name" value="PGM_PMM_I"/>
    <property type="match status" value="1"/>
</dbReference>
<dbReference type="SUPFAM" id="SSF55957">
    <property type="entry name" value="Phosphoglucomutase, C-terminal domain"/>
    <property type="match status" value="1"/>
</dbReference>
<keyword evidence="6 12" id="KW-0413">Isomerase</keyword>
<proteinExistence type="inferred from homology"/>
<dbReference type="PROSITE" id="PS00710">
    <property type="entry name" value="PGM_PMM"/>
    <property type="match status" value="1"/>
</dbReference>
<dbReference type="GO" id="GO:0006166">
    <property type="term" value="P:purine ribonucleoside salvage"/>
    <property type="evidence" value="ECO:0007669"/>
    <property type="project" value="TreeGrafter"/>
</dbReference>